<evidence type="ECO:0000256" key="14">
    <source>
        <dbReference type="SAM" id="Phobius"/>
    </source>
</evidence>
<keyword evidence="7 14" id="KW-0812">Transmembrane</keyword>
<comment type="catalytic activity">
    <reaction evidence="1">
        <text>ATP + protein L-histidine = ADP + protein N-phospho-L-histidine.</text>
        <dbReference type="EC" id="2.7.13.3"/>
    </reaction>
</comment>
<dbReference type="AlphaFoldDB" id="A0A9D2P267"/>
<evidence type="ECO:0000256" key="12">
    <source>
        <dbReference type="ARBA" id="ARBA00023012"/>
    </source>
</evidence>
<dbReference type="PANTHER" id="PTHR45528:SF1">
    <property type="entry name" value="SENSOR HISTIDINE KINASE CPXA"/>
    <property type="match status" value="1"/>
</dbReference>
<reference evidence="16" key="2">
    <citation type="submission" date="2021-04" db="EMBL/GenBank/DDBJ databases">
        <authorList>
            <person name="Gilroy R."/>
        </authorList>
    </citation>
    <scope>NUCLEOTIDE SEQUENCE</scope>
    <source>
        <strain evidence="16">CHK186-1790</strain>
    </source>
</reference>
<evidence type="ECO:0000256" key="8">
    <source>
        <dbReference type="ARBA" id="ARBA00022741"/>
    </source>
</evidence>
<feature type="domain" description="Histidine kinase" evidence="15">
    <location>
        <begin position="480"/>
        <end position="694"/>
    </location>
</feature>
<evidence type="ECO:0000256" key="2">
    <source>
        <dbReference type="ARBA" id="ARBA00004651"/>
    </source>
</evidence>
<protein>
    <recommendedName>
        <fullName evidence="3">histidine kinase</fullName>
        <ecNumber evidence="3">2.7.13.3</ecNumber>
    </recommendedName>
</protein>
<keyword evidence="5" id="KW-0597">Phosphoprotein</keyword>
<dbReference type="SUPFAM" id="SSF55874">
    <property type="entry name" value="ATPase domain of HSP90 chaperone/DNA topoisomerase II/histidine kinase"/>
    <property type="match status" value="1"/>
</dbReference>
<dbReference type="InterPro" id="IPR036890">
    <property type="entry name" value="HATPase_C_sf"/>
</dbReference>
<comment type="subcellular location">
    <subcellularLocation>
        <location evidence="2">Cell membrane</location>
        <topology evidence="2">Multi-pass membrane protein</topology>
    </subcellularLocation>
</comment>
<keyword evidence="8" id="KW-0547">Nucleotide-binding</keyword>
<keyword evidence="12" id="KW-0902">Two-component regulatory system</keyword>
<dbReference type="GO" id="GO:0005524">
    <property type="term" value="F:ATP binding"/>
    <property type="evidence" value="ECO:0007669"/>
    <property type="project" value="UniProtKB-KW"/>
</dbReference>
<dbReference type="SMART" id="SM00387">
    <property type="entry name" value="HATPase_c"/>
    <property type="match status" value="1"/>
</dbReference>
<dbReference type="SUPFAM" id="SSF47384">
    <property type="entry name" value="Homodimeric domain of signal transducing histidine kinase"/>
    <property type="match status" value="1"/>
</dbReference>
<evidence type="ECO:0000313" key="17">
    <source>
        <dbReference type="Proteomes" id="UP000823882"/>
    </source>
</evidence>
<dbReference type="GO" id="GO:0000155">
    <property type="term" value="F:phosphorelay sensor kinase activity"/>
    <property type="evidence" value="ECO:0007669"/>
    <property type="project" value="InterPro"/>
</dbReference>
<evidence type="ECO:0000259" key="15">
    <source>
        <dbReference type="PROSITE" id="PS50109"/>
    </source>
</evidence>
<evidence type="ECO:0000256" key="13">
    <source>
        <dbReference type="ARBA" id="ARBA00023136"/>
    </source>
</evidence>
<keyword evidence="9 16" id="KW-0418">Kinase</keyword>
<name>A0A9D2P267_9FIRM</name>
<keyword evidence="10" id="KW-0067">ATP-binding</keyword>
<evidence type="ECO:0000256" key="4">
    <source>
        <dbReference type="ARBA" id="ARBA00022475"/>
    </source>
</evidence>
<dbReference type="InterPro" id="IPR003661">
    <property type="entry name" value="HisK_dim/P_dom"/>
</dbReference>
<dbReference type="InterPro" id="IPR036097">
    <property type="entry name" value="HisK_dim/P_sf"/>
</dbReference>
<reference evidence="16" key="1">
    <citation type="journal article" date="2021" name="PeerJ">
        <title>Extensive microbial diversity within the chicken gut microbiome revealed by metagenomics and culture.</title>
        <authorList>
            <person name="Gilroy R."/>
            <person name="Ravi A."/>
            <person name="Getino M."/>
            <person name="Pursley I."/>
            <person name="Horton D.L."/>
            <person name="Alikhan N.F."/>
            <person name="Baker D."/>
            <person name="Gharbi K."/>
            <person name="Hall N."/>
            <person name="Watson M."/>
            <person name="Adriaenssens E.M."/>
            <person name="Foster-Nyarko E."/>
            <person name="Jarju S."/>
            <person name="Secka A."/>
            <person name="Antonio M."/>
            <person name="Oren A."/>
            <person name="Chaudhuri R.R."/>
            <person name="La Ragione R."/>
            <person name="Hildebrand F."/>
            <person name="Pallen M.J."/>
        </authorList>
    </citation>
    <scope>NUCLEOTIDE SEQUENCE</scope>
    <source>
        <strain evidence="16">CHK186-1790</strain>
    </source>
</reference>
<evidence type="ECO:0000256" key="10">
    <source>
        <dbReference type="ARBA" id="ARBA00022840"/>
    </source>
</evidence>
<gene>
    <name evidence="16" type="ORF">H9701_08230</name>
</gene>
<accession>A0A9D2P267</accession>
<sequence>MKRVFTTPTGRGVLFLAGTLLCTLAFWTVLITGSQWDNLWTAQSYPESYNASRVVRLYEYYAQEVEELLQTQALQGRLDYTDQQRLSNLQKFLSPENTNYRVAIHGQDGTLHYTNLPAGESLEDCQALTLGEQVLTWGDDLVEYDYFYYDELTDKTWLVVYREDGTYLRCDPAADPSGYNAYGYRASSDGTTWSSSYWPGEDSRIHSLTYTIQSGMRWPLAVQDYFSTDYDDYQVFQTFLPAISITAILSSLAFLWCLWALCSCAGRRRGREGLVLSPLDRVPLDLLAVLAFFAFLFLFSAGDSAAYASNQTAPRMTVFVGLACFTLAGSALFLLLMSTLAVRWKAGHMLRNTLTARLFSWLRRLAAEAAANWSVARRPVKTFLLYLLGTVLTGITVILIPFYQGFVLWRLCLWFRQWSAIREGTGRIVGGDPDYKIDTSHLYRDLREHAEQLNDLGCAISSAVEERLKSERFKAELITNVSHDLKTPLTSIINYVDLLKKEDIQDPKALEYIEVLDRKSQRLKKLAEDLVEASKASTGALAVNRERLGFTQLLDQALGEYEEKFRKSGLTPVLTTPDHELYVEADGRHLWRVIDNLLGNCVKYALAGTRVYLDVKSWDGNVTLSIKNVSRDPLNLPAEQLMERFVRGDDSRTTEGSGLGLSIARSLTELQGGTFRLDIDGDLFKAVVVFPEYRDPLPLTGGPQGASG</sequence>
<dbReference type="Gene3D" id="3.30.565.10">
    <property type="entry name" value="Histidine kinase-like ATPase, C-terminal domain"/>
    <property type="match status" value="1"/>
</dbReference>
<dbReference type="InterPro" id="IPR050398">
    <property type="entry name" value="HssS/ArlS-like"/>
</dbReference>
<comment type="caution">
    <text evidence="16">The sequence shown here is derived from an EMBL/GenBank/DDBJ whole genome shotgun (WGS) entry which is preliminary data.</text>
</comment>
<evidence type="ECO:0000256" key="1">
    <source>
        <dbReference type="ARBA" id="ARBA00000085"/>
    </source>
</evidence>
<evidence type="ECO:0000256" key="7">
    <source>
        <dbReference type="ARBA" id="ARBA00022692"/>
    </source>
</evidence>
<evidence type="ECO:0000256" key="6">
    <source>
        <dbReference type="ARBA" id="ARBA00022679"/>
    </source>
</evidence>
<proteinExistence type="predicted"/>
<feature type="transmembrane region" description="Helical" evidence="14">
    <location>
        <begin position="282"/>
        <end position="299"/>
    </location>
</feature>
<evidence type="ECO:0000256" key="11">
    <source>
        <dbReference type="ARBA" id="ARBA00022989"/>
    </source>
</evidence>
<dbReference type="CDD" id="cd00082">
    <property type="entry name" value="HisKA"/>
    <property type="match status" value="1"/>
</dbReference>
<keyword evidence="13 14" id="KW-0472">Membrane</keyword>
<keyword evidence="6" id="KW-0808">Transferase</keyword>
<feature type="transmembrane region" description="Helical" evidence="14">
    <location>
        <begin position="383"/>
        <end position="403"/>
    </location>
</feature>
<feature type="transmembrane region" description="Helical" evidence="14">
    <location>
        <begin position="12"/>
        <end position="30"/>
    </location>
</feature>
<dbReference type="SMART" id="SM00388">
    <property type="entry name" value="HisKA"/>
    <property type="match status" value="1"/>
</dbReference>
<dbReference type="InterPro" id="IPR005467">
    <property type="entry name" value="His_kinase_dom"/>
</dbReference>
<dbReference type="EC" id="2.7.13.3" evidence="3"/>
<dbReference type="InterPro" id="IPR003594">
    <property type="entry name" value="HATPase_dom"/>
</dbReference>
<dbReference type="EMBL" id="DWWJ01000148">
    <property type="protein sequence ID" value="HJC41525.1"/>
    <property type="molecule type" value="Genomic_DNA"/>
</dbReference>
<dbReference type="PROSITE" id="PS50109">
    <property type="entry name" value="HIS_KIN"/>
    <property type="match status" value="1"/>
</dbReference>
<feature type="transmembrane region" description="Helical" evidence="14">
    <location>
        <begin position="319"/>
        <end position="342"/>
    </location>
</feature>
<dbReference type="Gene3D" id="1.10.287.130">
    <property type="match status" value="1"/>
</dbReference>
<evidence type="ECO:0000256" key="5">
    <source>
        <dbReference type="ARBA" id="ARBA00022553"/>
    </source>
</evidence>
<evidence type="ECO:0000256" key="3">
    <source>
        <dbReference type="ARBA" id="ARBA00012438"/>
    </source>
</evidence>
<organism evidence="16 17">
    <name type="scientific">Candidatus Intestinimonas pullistercoris</name>
    <dbReference type="NCBI Taxonomy" id="2838623"/>
    <lineage>
        <taxon>Bacteria</taxon>
        <taxon>Bacillati</taxon>
        <taxon>Bacillota</taxon>
        <taxon>Clostridia</taxon>
        <taxon>Eubacteriales</taxon>
        <taxon>Intestinimonas</taxon>
    </lineage>
</organism>
<keyword evidence="4" id="KW-1003">Cell membrane</keyword>
<dbReference type="Pfam" id="PF02518">
    <property type="entry name" value="HATPase_c"/>
    <property type="match status" value="1"/>
</dbReference>
<dbReference type="Pfam" id="PF00512">
    <property type="entry name" value="HisKA"/>
    <property type="match status" value="1"/>
</dbReference>
<dbReference type="GO" id="GO:0005886">
    <property type="term" value="C:plasma membrane"/>
    <property type="evidence" value="ECO:0007669"/>
    <property type="project" value="UniProtKB-SubCell"/>
</dbReference>
<feature type="transmembrane region" description="Helical" evidence="14">
    <location>
        <begin position="239"/>
        <end position="261"/>
    </location>
</feature>
<keyword evidence="11 14" id="KW-1133">Transmembrane helix</keyword>
<evidence type="ECO:0000313" key="16">
    <source>
        <dbReference type="EMBL" id="HJC41525.1"/>
    </source>
</evidence>
<dbReference type="Proteomes" id="UP000823882">
    <property type="component" value="Unassembled WGS sequence"/>
</dbReference>
<dbReference type="PANTHER" id="PTHR45528">
    <property type="entry name" value="SENSOR HISTIDINE KINASE CPXA"/>
    <property type="match status" value="1"/>
</dbReference>
<evidence type="ECO:0000256" key="9">
    <source>
        <dbReference type="ARBA" id="ARBA00022777"/>
    </source>
</evidence>